<feature type="domain" description="Glycosyl hydrolase family 30 TIM-barrel" evidence="7">
    <location>
        <begin position="7"/>
        <end position="128"/>
    </location>
</feature>
<dbReference type="AlphaFoldDB" id="A0A914CWV2"/>
<evidence type="ECO:0000256" key="5">
    <source>
        <dbReference type="ARBA" id="ARBA00022801"/>
    </source>
</evidence>
<dbReference type="EC" id="3.2.1.45" evidence="3 6"/>
<dbReference type="GO" id="GO:0004348">
    <property type="term" value="F:glucosylceramidase activity"/>
    <property type="evidence" value="ECO:0007669"/>
    <property type="project" value="UniProtKB-EC"/>
</dbReference>
<dbReference type="InterPro" id="IPR033453">
    <property type="entry name" value="Glyco_hydro_30_TIM-barrel"/>
</dbReference>
<evidence type="ECO:0000259" key="8">
    <source>
        <dbReference type="Pfam" id="PF17189"/>
    </source>
</evidence>
<dbReference type="PANTHER" id="PTHR11069:SF23">
    <property type="entry name" value="LYSOSOMAL ACID GLUCOSYLCERAMIDASE"/>
    <property type="match status" value="1"/>
</dbReference>
<evidence type="ECO:0000256" key="4">
    <source>
        <dbReference type="ARBA" id="ARBA00022729"/>
    </source>
</evidence>
<keyword evidence="4" id="KW-0732">Signal</keyword>
<keyword evidence="6" id="KW-0326">Glycosidase</keyword>
<evidence type="ECO:0000313" key="9">
    <source>
        <dbReference type="Proteomes" id="UP000887540"/>
    </source>
</evidence>
<proteinExistence type="inferred from homology"/>
<name>A0A914CWV2_9BILA</name>
<dbReference type="WBParaSite" id="ACRNAN_scaffold15084.g9792.t1">
    <property type="protein sequence ID" value="ACRNAN_scaffold15084.g9792.t1"/>
    <property type="gene ID" value="ACRNAN_scaffold15084.g9792"/>
</dbReference>
<feature type="domain" description="Glycosyl hydrolase family 30 TIM-barrel" evidence="7">
    <location>
        <begin position="134"/>
        <end position="210"/>
    </location>
</feature>
<dbReference type="Gene3D" id="3.20.20.80">
    <property type="entry name" value="Glycosidases"/>
    <property type="match status" value="2"/>
</dbReference>
<dbReference type="GO" id="GO:0016020">
    <property type="term" value="C:membrane"/>
    <property type="evidence" value="ECO:0007669"/>
    <property type="project" value="GOC"/>
</dbReference>
<comment type="catalytic activity">
    <reaction evidence="1">
        <text>a beta-D-glucosyl-(1&lt;-&gt;1')-N-acylsphing-4-enine + H2O = an N-acylsphing-4-enine + D-glucose</text>
        <dbReference type="Rhea" id="RHEA:13269"/>
        <dbReference type="ChEBI" id="CHEBI:4167"/>
        <dbReference type="ChEBI" id="CHEBI:15377"/>
        <dbReference type="ChEBI" id="CHEBI:22801"/>
        <dbReference type="ChEBI" id="CHEBI:52639"/>
        <dbReference type="EC" id="3.2.1.45"/>
    </reaction>
    <physiologicalReaction direction="left-to-right" evidence="1">
        <dbReference type="Rhea" id="RHEA:13270"/>
    </physiologicalReaction>
</comment>
<keyword evidence="6" id="KW-0443">Lipid metabolism</keyword>
<evidence type="ECO:0000256" key="6">
    <source>
        <dbReference type="RuleBase" id="RU361188"/>
    </source>
</evidence>
<dbReference type="Pfam" id="PF02055">
    <property type="entry name" value="Glyco_hydro_30"/>
    <property type="match status" value="2"/>
</dbReference>
<dbReference type="SUPFAM" id="SSF51445">
    <property type="entry name" value="(Trans)glycosidases"/>
    <property type="match status" value="1"/>
</dbReference>
<organism evidence="9 10">
    <name type="scientific">Acrobeloides nanus</name>
    <dbReference type="NCBI Taxonomy" id="290746"/>
    <lineage>
        <taxon>Eukaryota</taxon>
        <taxon>Metazoa</taxon>
        <taxon>Ecdysozoa</taxon>
        <taxon>Nematoda</taxon>
        <taxon>Chromadorea</taxon>
        <taxon>Rhabditida</taxon>
        <taxon>Tylenchina</taxon>
        <taxon>Cephalobomorpha</taxon>
        <taxon>Cephaloboidea</taxon>
        <taxon>Cephalobidae</taxon>
        <taxon>Acrobeloides</taxon>
    </lineage>
</organism>
<dbReference type="Proteomes" id="UP000887540">
    <property type="component" value="Unplaced"/>
</dbReference>
<evidence type="ECO:0000256" key="1">
    <source>
        <dbReference type="ARBA" id="ARBA00001013"/>
    </source>
</evidence>
<dbReference type="Pfam" id="PF17189">
    <property type="entry name" value="Glyco_hydro_30C"/>
    <property type="match status" value="1"/>
</dbReference>
<dbReference type="PANTHER" id="PTHR11069">
    <property type="entry name" value="GLUCOSYLCERAMIDASE"/>
    <property type="match status" value="1"/>
</dbReference>
<keyword evidence="9" id="KW-1185">Reference proteome</keyword>
<dbReference type="InterPro" id="IPR033452">
    <property type="entry name" value="GH30_C"/>
</dbReference>
<comment type="similarity">
    <text evidence="2 6">Belongs to the glycosyl hydrolase 30 family.</text>
</comment>
<reference evidence="10" key="1">
    <citation type="submission" date="2022-11" db="UniProtKB">
        <authorList>
            <consortium name="WormBaseParasite"/>
        </authorList>
    </citation>
    <scope>IDENTIFICATION</scope>
</reference>
<keyword evidence="6" id="KW-0746">Sphingolipid metabolism</keyword>
<evidence type="ECO:0000313" key="10">
    <source>
        <dbReference type="WBParaSite" id="ACRNAN_scaffold15084.g9792.t1"/>
    </source>
</evidence>
<evidence type="ECO:0000259" key="7">
    <source>
        <dbReference type="Pfam" id="PF02055"/>
    </source>
</evidence>
<protein>
    <recommendedName>
        <fullName evidence="3 6">Glucosylceramidase</fullName>
        <ecNumber evidence="3 6">3.2.1.45</ecNumber>
    </recommendedName>
</protein>
<dbReference type="InterPro" id="IPR001139">
    <property type="entry name" value="Glyco_hydro_30"/>
</dbReference>
<dbReference type="GO" id="GO:0006680">
    <property type="term" value="P:glucosylceramide catabolic process"/>
    <property type="evidence" value="ECO:0007669"/>
    <property type="project" value="TreeGrafter"/>
</dbReference>
<accession>A0A914CWV2</accession>
<dbReference type="InterPro" id="IPR017853">
    <property type="entry name" value="GH"/>
</dbReference>
<sequence length="284" mass="31917">MQTLIGKQFKLFASPWSAPAWMKVNQNLEHGGTLIGPVNGPYYETWTNYFIKYIEAYAQQNVSHWGLTMQNEPMVKQPWQSMDWNSTMERDYAKGLWGSTLRKNPLTSHLKLMVLDHDRQYVPDYVDTSSLMGGVKTGQWGQGNYMLQKMMDALQNWVTGWVDWSICMSTQGGPNWVGNMVDSAILVSTVADEFEKQPIFYALGHVSKFLVENSTMIGINKAGLNSSIHLDSIAGVTPAGDVVIIINNSDVNANYSVTITNKRGENLNLVLEARSFTTIVYKDV</sequence>
<feature type="domain" description="Glycosyl hydrolase family 30 beta sandwich" evidence="8">
    <location>
        <begin position="215"/>
        <end position="279"/>
    </location>
</feature>
<keyword evidence="5 6" id="KW-0378">Hydrolase</keyword>
<evidence type="ECO:0000256" key="2">
    <source>
        <dbReference type="ARBA" id="ARBA00005382"/>
    </source>
</evidence>
<evidence type="ECO:0000256" key="3">
    <source>
        <dbReference type="ARBA" id="ARBA00012658"/>
    </source>
</evidence>